<protein>
    <submittedName>
        <fullName evidence="2">Unannotated protein</fullName>
    </submittedName>
</protein>
<dbReference type="GO" id="GO:0004827">
    <property type="term" value="F:proline-tRNA ligase activity"/>
    <property type="evidence" value="ECO:0007669"/>
    <property type="project" value="TreeGrafter"/>
</dbReference>
<proteinExistence type="predicted"/>
<dbReference type="GO" id="GO:0005829">
    <property type="term" value="C:cytosol"/>
    <property type="evidence" value="ECO:0007669"/>
    <property type="project" value="TreeGrafter"/>
</dbReference>
<dbReference type="InterPro" id="IPR004154">
    <property type="entry name" value="Anticodon-bd"/>
</dbReference>
<dbReference type="InterPro" id="IPR050062">
    <property type="entry name" value="Pro-tRNA_synthetase"/>
</dbReference>
<dbReference type="GO" id="GO:0006433">
    <property type="term" value="P:prolyl-tRNA aminoacylation"/>
    <property type="evidence" value="ECO:0007669"/>
    <property type="project" value="TreeGrafter"/>
</dbReference>
<dbReference type="Pfam" id="PF03129">
    <property type="entry name" value="HGTP_anticodon"/>
    <property type="match status" value="1"/>
</dbReference>
<dbReference type="EMBL" id="CAFBPX010000157">
    <property type="protein sequence ID" value="CAB5036083.1"/>
    <property type="molecule type" value="Genomic_DNA"/>
</dbReference>
<dbReference type="InterPro" id="IPR036621">
    <property type="entry name" value="Anticodon-bd_dom_sf"/>
</dbReference>
<accession>A0A6J7S4N2</accession>
<dbReference type="AlphaFoldDB" id="A0A6J7S4N2"/>
<reference evidence="2" key="1">
    <citation type="submission" date="2020-05" db="EMBL/GenBank/DDBJ databases">
        <authorList>
            <person name="Chiriac C."/>
            <person name="Salcher M."/>
            <person name="Ghai R."/>
            <person name="Kavagutti S V."/>
        </authorList>
    </citation>
    <scope>NUCLEOTIDE SEQUENCE</scope>
</reference>
<sequence length="135" mass="14099">MGSYGIGPARIAAAAIEQNADESGIAWPKAIAPWEVELVVLGKAGSAEVEAGEKLYVELIEAGLDVLFDDRDAGPGEKFADAELLGCPLRITLGKRSLESGTLELQGRRGLTELASIPLDDGSAAAVREILSQLP</sequence>
<gene>
    <name evidence="2" type="ORF">UFOPK4175_00886</name>
</gene>
<feature type="domain" description="Anticodon-binding" evidence="1">
    <location>
        <begin position="48"/>
        <end position="121"/>
    </location>
</feature>
<name>A0A6J7S4N2_9ZZZZ</name>
<dbReference type="Gene3D" id="3.40.50.800">
    <property type="entry name" value="Anticodon-binding domain"/>
    <property type="match status" value="1"/>
</dbReference>
<dbReference type="InterPro" id="IPR044140">
    <property type="entry name" value="ProRS_anticodon_short"/>
</dbReference>
<dbReference type="CDD" id="cd00861">
    <property type="entry name" value="ProRS_anticodon_short"/>
    <property type="match status" value="1"/>
</dbReference>
<evidence type="ECO:0000313" key="2">
    <source>
        <dbReference type="EMBL" id="CAB5036083.1"/>
    </source>
</evidence>
<dbReference type="PANTHER" id="PTHR42753">
    <property type="entry name" value="MITOCHONDRIAL RIBOSOME PROTEIN L39/PROLYL-TRNA LIGASE FAMILY MEMBER"/>
    <property type="match status" value="1"/>
</dbReference>
<dbReference type="SUPFAM" id="SSF52954">
    <property type="entry name" value="Class II aaRS ABD-related"/>
    <property type="match status" value="1"/>
</dbReference>
<evidence type="ECO:0000259" key="1">
    <source>
        <dbReference type="Pfam" id="PF03129"/>
    </source>
</evidence>
<organism evidence="2">
    <name type="scientific">freshwater metagenome</name>
    <dbReference type="NCBI Taxonomy" id="449393"/>
    <lineage>
        <taxon>unclassified sequences</taxon>
        <taxon>metagenomes</taxon>
        <taxon>ecological metagenomes</taxon>
    </lineage>
</organism>
<dbReference type="PANTHER" id="PTHR42753:SF2">
    <property type="entry name" value="PROLINE--TRNA LIGASE"/>
    <property type="match status" value="1"/>
</dbReference>